<sequence>MKTCQSLFLALLLSAFAGLAHAADLVVIGHPSASSLTQAQVADIYLGKSNSGTLYDLPESSPLFAAFYEKATGRNVSQVKSTWARLVFSGQAQAPTQLPDSNAVKRAVAEDPRAIGYIERSALDSSVKPLLDLE</sequence>
<keyword evidence="1" id="KW-0732">Signal</keyword>
<protein>
    <recommendedName>
        <fullName evidence="4">Phosphate ABC transporter substrate-binding protein</fullName>
    </recommendedName>
</protein>
<feature type="signal peptide" evidence="1">
    <location>
        <begin position="1"/>
        <end position="22"/>
    </location>
</feature>
<evidence type="ECO:0008006" key="4">
    <source>
        <dbReference type="Google" id="ProtNLM"/>
    </source>
</evidence>
<dbReference type="AlphaFoldDB" id="A0A9D2B534"/>
<accession>A0A9D2B534</accession>
<evidence type="ECO:0000313" key="2">
    <source>
        <dbReference type="EMBL" id="HIX60759.1"/>
    </source>
</evidence>
<dbReference type="EMBL" id="DXFC01000022">
    <property type="protein sequence ID" value="HIX60759.1"/>
    <property type="molecule type" value="Genomic_DNA"/>
</dbReference>
<proteinExistence type="predicted"/>
<name>A0A9D2B534_9GAMM</name>
<reference evidence="2" key="2">
    <citation type="submission" date="2021-04" db="EMBL/GenBank/DDBJ databases">
        <authorList>
            <person name="Gilroy R."/>
        </authorList>
    </citation>
    <scope>NUCLEOTIDE SEQUENCE</scope>
    <source>
        <strain evidence="2">1193</strain>
    </source>
</reference>
<dbReference type="SUPFAM" id="SSF53850">
    <property type="entry name" value="Periplasmic binding protein-like II"/>
    <property type="match status" value="1"/>
</dbReference>
<feature type="chain" id="PRO_5038997863" description="Phosphate ABC transporter substrate-binding protein" evidence="1">
    <location>
        <begin position="23"/>
        <end position="134"/>
    </location>
</feature>
<reference evidence="2" key="1">
    <citation type="journal article" date="2021" name="PeerJ">
        <title>Extensive microbial diversity within the chicken gut microbiome revealed by metagenomics and culture.</title>
        <authorList>
            <person name="Gilroy R."/>
            <person name="Ravi A."/>
            <person name="Getino M."/>
            <person name="Pursley I."/>
            <person name="Horton D.L."/>
            <person name="Alikhan N.F."/>
            <person name="Baker D."/>
            <person name="Gharbi K."/>
            <person name="Hall N."/>
            <person name="Watson M."/>
            <person name="Adriaenssens E.M."/>
            <person name="Foster-Nyarko E."/>
            <person name="Jarju S."/>
            <person name="Secka A."/>
            <person name="Antonio M."/>
            <person name="Oren A."/>
            <person name="Chaudhuri R.R."/>
            <person name="La Ragione R."/>
            <person name="Hildebrand F."/>
            <person name="Pallen M.J."/>
        </authorList>
    </citation>
    <scope>NUCLEOTIDE SEQUENCE</scope>
    <source>
        <strain evidence="2">1193</strain>
    </source>
</reference>
<evidence type="ECO:0000313" key="3">
    <source>
        <dbReference type="Proteomes" id="UP000824248"/>
    </source>
</evidence>
<organism evidence="2 3">
    <name type="scientific">Candidatus Halomonas stercoripullorum</name>
    <dbReference type="NCBI Taxonomy" id="2838617"/>
    <lineage>
        <taxon>Bacteria</taxon>
        <taxon>Pseudomonadati</taxon>
        <taxon>Pseudomonadota</taxon>
        <taxon>Gammaproteobacteria</taxon>
        <taxon>Oceanospirillales</taxon>
        <taxon>Halomonadaceae</taxon>
        <taxon>Halomonas</taxon>
    </lineage>
</organism>
<dbReference type="Gene3D" id="3.40.190.10">
    <property type="entry name" value="Periplasmic binding protein-like II"/>
    <property type="match status" value="1"/>
</dbReference>
<comment type="caution">
    <text evidence="2">The sequence shown here is derived from an EMBL/GenBank/DDBJ whole genome shotgun (WGS) entry which is preliminary data.</text>
</comment>
<dbReference type="Proteomes" id="UP000824248">
    <property type="component" value="Unassembled WGS sequence"/>
</dbReference>
<evidence type="ECO:0000256" key="1">
    <source>
        <dbReference type="SAM" id="SignalP"/>
    </source>
</evidence>
<gene>
    <name evidence="2" type="ORF">H9854_00740</name>
</gene>